<organism evidence="1 2">
    <name type="scientific">Candidatus Nitrospira nitrosa</name>
    <dbReference type="NCBI Taxonomy" id="1742972"/>
    <lineage>
        <taxon>Bacteria</taxon>
        <taxon>Pseudomonadati</taxon>
        <taxon>Nitrospirota</taxon>
        <taxon>Nitrospiria</taxon>
        <taxon>Nitrospirales</taxon>
        <taxon>Nitrospiraceae</taxon>
        <taxon>Nitrospira</taxon>
    </lineage>
</organism>
<keyword evidence="2" id="KW-1185">Reference proteome</keyword>
<evidence type="ECO:0000313" key="1">
    <source>
        <dbReference type="EMBL" id="CUS38264.1"/>
    </source>
</evidence>
<dbReference type="AlphaFoldDB" id="A0A0S4LNZ7"/>
<dbReference type="Proteomes" id="UP000199032">
    <property type="component" value="Unassembled WGS sequence"/>
</dbReference>
<protein>
    <submittedName>
        <fullName evidence="1">Uncharacterized protein</fullName>
    </submittedName>
</protein>
<reference evidence="1 2" key="1">
    <citation type="submission" date="2015-10" db="EMBL/GenBank/DDBJ databases">
        <authorList>
            <person name="Gilbert D.G."/>
        </authorList>
    </citation>
    <scope>NUCLEOTIDE SEQUENCE [LARGE SCALE GENOMIC DNA]</scope>
    <source>
        <strain evidence="1">COMA1</strain>
    </source>
</reference>
<sequence length="72" mass="8252">MVALTFKMDWIPLDQYTLSIETAGGVRYSSLHHWLTLGEHHAYKLYSILIKGDTDRYTLARHDSSRRSGSSP</sequence>
<evidence type="ECO:0000313" key="2">
    <source>
        <dbReference type="Proteomes" id="UP000199032"/>
    </source>
</evidence>
<dbReference type="STRING" id="1742972.COMA1_50012"/>
<name>A0A0S4LNZ7_9BACT</name>
<dbReference type="EMBL" id="CZQA01000011">
    <property type="protein sequence ID" value="CUS38264.1"/>
    <property type="molecule type" value="Genomic_DNA"/>
</dbReference>
<accession>A0A0S4LNZ7</accession>
<proteinExistence type="predicted"/>
<gene>
    <name evidence="1" type="ORF">COMA1_50012</name>
</gene>